<gene>
    <name evidence="1" type="ORF">RB548_04460</name>
</gene>
<dbReference type="InterPro" id="IPR052931">
    <property type="entry name" value="Prophage_regulatory_activator"/>
</dbReference>
<dbReference type="EMBL" id="CP133148">
    <property type="protein sequence ID" value="WVT04671.1"/>
    <property type="molecule type" value="Genomic_DNA"/>
</dbReference>
<dbReference type="PANTHER" id="PTHR36154:SF1">
    <property type="entry name" value="DNA-BINDING TRANSCRIPTIONAL ACTIVATOR ALPA"/>
    <property type="match status" value="1"/>
</dbReference>
<dbReference type="RefSeq" id="WP_331373832.1">
    <property type="nucleotide sequence ID" value="NZ_CP133148.1"/>
</dbReference>
<sequence length="76" mass="8580">MSDINTASVHKLDNYLTLKEVMAITKVGSSTIYRWIDEGTFPDSRKLGANCVRWTESDIMAWQRGLPFTNALKKAS</sequence>
<keyword evidence="2" id="KW-1185">Reference proteome</keyword>
<proteinExistence type="predicted"/>
<evidence type="ECO:0000313" key="2">
    <source>
        <dbReference type="Proteomes" id="UP001432360"/>
    </source>
</evidence>
<reference evidence="1" key="1">
    <citation type="submission" date="2023-08" db="EMBL/GenBank/DDBJ databases">
        <title>Complete genome sequence of Sinorhizobium chiapanecum ITTG S70 isolated from Acaciella angustissima nodules in Chiapas-Mexico.</title>
        <authorList>
            <person name="Rincon-Rosales R."/>
            <person name="Rogel M.A."/>
            <person name="Rincon-Medina C.I."/>
            <person name="Guerrero G."/>
            <person name="Manzano-Gomez L.A."/>
            <person name="Lopez-Lopez A."/>
            <person name="Rincon Molina F.A."/>
            <person name="Martinez-Romero E."/>
        </authorList>
    </citation>
    <scope>NUCLEOTIDE SEQUENCE</scope>
    <source>
        <strain evidence="1">ITTG S70</strain>
    </source>
</reference>
<dbReference type="Proteomes" id="UP001432360">
    <property type="component" value="Chromosome"/>
</dbReference>
<dbReference type="InterPro" id="IPR010260">
    <property type="entry name" value="AlpA"/>
</dbReference>
<dbReference type="InterPro" id="IPR009061">
    <property type="entry name" value="DNA-bd_dom_put_sf"/>
</dbReference>
<evidence type="ECO:0000313" key="1">
    <source>
        <dbReference type="EMBL" id="WVT04671.1"/>
    </source>
</evidence>
<name>A0ABZ2BBG3_9HYPH</name>
<dbReference type="Pfam" id="PF05930">
    <property type="entry name" value="Phage_AlpA"/>
    <property type="match status" value="1"/>
</dbReference>
<dbReference type="PANTHER" id="PTHR36154">
    <property type="entry name" value="DNA-BINDING TRANSCRIPTIONAL ACTIVATOR ALPA"/>
    <property type="match status" value="1"/>
</dbReference>
<dbReference type="SUPFAM" id="SSF46955">
    <property type="entry name" value="Putative DNA-binding domain"/>
    <property type="match status" value="1"/>
</dbReference>
<protein>
    <submittedName>
        <fullName evidence="1">AlpA family phage regulatory protein</fullName>
    </submittedName>
</protein>
<dbReference type="Gene3D" id="1.10.238.160">
    <property type="match status" value="1"/>
</dbReference>
<organism evidence="1 2">
    <name type="scientific">Sinorhizobium chiapasense</name>
    <dbReference type="NCBI Taxonomy" id="501572"/>
    <lineage>
        <taxon>Bacteria</taxon>
        <taxon>Pseudomonadati</taxon>
        <taxon>Pseudomonadota</taxon>
        <taxon>Alphaproteobacteria</taxon>
        <taxon>Hyphomicrobiales</taxon>
        <taxon>Rhizobiaceae</taxon>
        <taxon>Sinorhizobium/Ensifer group</taxon>
        <taxon>Sinorhizobium</taxon>
    </lineage>
</organism>
<accession>A0ABZ2BBG3</accession>